<gene>
    <name evidence="5" type="ORF">GCM10022215_19820</name>
</gene>
<sequence>MTVAPQKPQAPARPASVTDDLLRRLVARVSSDGSRTPWPLTEVYTGEVLVELPQSTPSDIERAFGEARAAQVRWAATPVKQRLEVFKRAHTLLIDNAHRTADLIQVESGKNRRMAIEETCDPPMVMSHYLKRAEKLLAPTKRGGPVPLVSHSTEIRVPKGVVGIIAPWNFPFATGLSDAIPALMAGNAVVVKPDNKTALSPLFGISLLEEAGLPKGLFQVVCGEGPDVGPTLIDNADYIMFTGSSATGRVIGERAGRNLIGCCLELGGKNPMIVLDDVDAEEWVRGALFGVFGNTGQICMHIERIYLPDSRYDELKAAFVAATESLNIGAAYDFGPELGSLVSPDHMRRVQSHVDDAVAKGATVVTGGKPRPDLGPAFFEPTILEGVTTDMECGVIETFGPVVALHRYRTVEEAIALANDTEYGLNASVWGKDLDRAVAIAQRIEAGNVNVNDALATAFASKGTPSGGVKASGVGARHGDQGLLKYTDVQNLAVLKKQVMGPRPGQEYGDYVGSMLSGLKMMRRLGIR</sequence>
<dbReference type="EMBL" id="BAAAZH010000013">
    <property type="protein sequence ID" value="GAA4118342.1"/>
    <property type="molecule type" value="Genomic_DNA"/>
</dbReference>
<dbReference type="Gene3D" id="3.40.605.10">
    <property type="entry name" value="Aldehyde Dehydrogenase, Chain A, domain 1"/>
    <property type="match status" value="1"/>
</dbReference>
<organism evidence="5 6">
    <name type="scientific">Nocardioides fonticola</name>
    <dbReference type="NCBI Taxonomy" id="450363"/>
    <lineage>
        <taxon>Bacteria</taxon>
        <taxon>Bacillati</taxon>
        <taxon>Actinomycetota</taxon>
        <taxon>Actinomycetes</taxon>
        <taxon>Propionibacteriales</taxon>
        <taxon>Nocardioidaceae</taxon>
        <taxon>Nocardioides</taxon>
    </lineage>
</organism>
<feature type="active site" evidence="2">
    <location>
        <position position="265"/>
    </location>
</feature>
<evidence type="ECO:0000259" key="4">
    <source>
        <dbReference type="Pfam" id="PF00171"/>
    </source>
</evidence>
<dbReference type="CDD" id="cd07101">
    <property type="entry name" value="ALDH_SSADH2_GabD2"/>
    <property type="match status" value="1"/>
</dbReference>
<comment type="caution">
    <text evidence="5">The sequence shown here is derived from an EMBL/GenBank/DDBJ whole genome shotgun (WGS) entry which is preliminary data.</text>
</comment>
<evidence type="ECO:0000256" key="2">
    <source>
        <dbReference type="PROSITE-ProRule" id="PRU10007"/>
    </source>
</evidence>
<name>A0ABP7XI96_9ACTN</name>
<evidence type="ECO:0000313" key="6">
    <source>
        <dbReference type="Proteomes" id="UP001501495"/>
    </source>
</evidence>
<dbReference type="NCBIfam" id="NF006916">
    <property type="entry name" value="PRK09407.1"/>
    <property type="match status" value="1"/>
</dbReference>
<dbReference type="SUPFAM" id="SSF53720">
    <property type="entry name" value="ALDH-like"/>
    <property type="match status" value="1"/>
</dbReference>
<evidence type="ECO:0000256" key="3">
    <source>
        <dbReference type="RuleBase" id="RU003345"/>
    </source>
</evidence>
<dbReference type="InterPro" id="IPR015590">
    <property type="entry name" value="Aldehyde_DH_dom"/>
</dbReference>
<protein>
    <submittedName>
        <fullName evidence="5">Succinic semialdehyde dehydrogenase</fullName>
    </submittedName>
</protein>
<keyword evidence="1 3" id="KW-0560">Oxidoreductase</keyword>
<dbReference type="Pfam" id="PF00171">
    <property type="entry name" value="Aldedh"/>
    <property type="match status" value="1"/>
</dbReference>
<feature type="domain" description="Aldehyde dehydrogenase" evidence="4">
    <location>
        <begin position="36"/>
        <end position="491"/>
    </location>
</feature>
<proteinExistence type="inferred from homology"/>
<dbReference type="InterPro" id="IPR016161">
    <property type="entry name" value="Ald_DH/histidinol_DH"/>
</dbReference>
<dbReference type="RefSeq" id="WP_344733192.1">
    <property type="nucleotide sequence ID" value="NZ_BAAAZH010000013.1"/>
</dbReference>
<dbReference type="Gene3D" id="3.40.309.10">
    <property type="entry name" value="Aldehyde Dehydrogenase, Chain A, domain 2"/>
    <property type="match status" value="1"/>
</dbReference>
<comment type="similarity">
    <text evidence="3">Belongs to the aldehyde dehydrogenase family.</text>
</comment>
<evidence type="ECO:0000313" key="5">
    <source>
        <dbReference type="EMBL" id="GAA4118342.1"/>
    </source>
</evidence>
<dbReference type="InterPro" id="IPR029510">
    <property type="entry name" value="Ald_DH_CS_GLU"/>
</dbReference>
<dbReference type="Proteomes" id="UP001501495">
    <property type="component" value="Unassembled WGS sequence"/>
</dbReference>
<accession>A0ABP7XI96</accession>
<dbReference type="InterPro" id="IPR016162">
    <property type="entry name" value="Ald_DH_N"/>
</dbReference>
<dbReference type="PANTHER" id="PTHR11699">
    <property type="entry name" value="ALDEHYDE DEHYDROGENASE-RELATED"/>
    <property type="match status" value="1"/>
</dbReference>
<keyword evidence="6" id="KW-1185">Reference proteome</keyword>
<evidence type="ECO:0000256" key="1">
    <source>
        <dbReference type="ARBA" id="ARBA00023002"/>
    </source>
</evidence>
<dbReference type="InterPro" id="IPR016163">
    <property type="entry name" value="Ald_DH_C"/>
</dbReference>
<dbReference type="PROSITE" id="PS00687">
    <property type="entry name" value="ALDEHYDE_DEHYDR_GLU"/>
    <property type="match status" value="1"/>
</dbReference>
<reference evidence="6" key="1">
    <citation type="journal article" date="2019" name="Int. J. Syst. Evol. Microbiol.">
        <title>The Global Catalogue of Microorganisms (GCM) 10K type strain sequencing project: providing services to taxonomists for standard genome sequencing and annotation.</title>
        <authorList>
            <consortium name="The Broad Institute Genomics Platform"/>
            <consortium name="The Broad Institute Genome Sequencing Center for Infectious Disease"/>
            <person name="Wu L."/>
            <person name="Ma J."/>
        </authorList>
    </citation>
    <scope>NUCLEOTIDE SEQUENCE [LARGE SCALE GENOMIC DNA]</scope>
    <source>
        <strain evidence="6">JCM 16703</strain>
    </source>
</reference>